<evidence type="ECO:0000313" key="8">
    <source>
        <dbReference type="EMBL" id="QQC93324.1"/>
    </source>
</evidence>
<keyword evidence="6 7" id="KW-0503">Monooxygenase</keyword>
<evidence type="ECO:0000256" key="5">
    <source>
        <dbReference type="ARBA" id="ARBA00023004"/>
    </source>
</evidence>
<keyword evidence="4 7" id="KW-0560">Oxidoreductase</keyword>
<dbReference type="InterPro" id="IPR001128">
    <property type="entry name" value="Cyt_P450"/>
</dbReference>
<dbReference type="InterPro" id="IPR036396">
    <property type="entry name" value="Cyt_P450_sf"/>
</dbReference>
<dbReference type="Pfam" id="PF00067">
    <property type="entry name" value="p450"/>
    <property type="match status" value="1"/>
</dbReference>
<dbReference type="PANTHER" id="PTHR46696:SF1">
    <property type="entry name" value="CYTOCHROME P450 YJIB-RELATED"/>
    <property type="match status" value="1"/>
</dbReference>
<evidence type="ECO:0000313" key="9">
    <source>
        <dbReference type="Proteomes" id="UP000596130"/>
    </source>
</evidence>
<dbReference type="GO" id="GO:0020037">
    <property type="term" value="F:heme binding"/>
    <property type="evidence" value="ECO:0007669"/>
    <property type="project" value="InterPro"/>
</dbReference>
<name>A0A7T4PND9_9ACTN</name>
<comment type="similarity">
    <text evidence="1 7">Belongs to the cytochrome P450 family.</text>
</comment>
<accession>A0A7T4PND9</accession>
<dbReference type="RefSeq" id="WP_198504791.1">
    <property type="nucleotide sequence ID" value="NZ_CP065959.1"/>
</dbReference>
<protein>
    <submittedName>
        <fullName evidence="8">Cytochrome P450</fullName>
    </submittedName>
</protein>
<dbReference type="CDD" id="cd11029">
    <property type="entry name" value="CYP107-like"/>
    <property type="match status" value="1"/>
</dbReference>
<dbReference type="Proteomes" id="UP000596130">
    <property type="component" value="Chromosome"/>
</dbReference>
<dbReference type="GO" id="GO:0004497">
    <property type="term" value="F:monooxygenase activity"/>
    <property type="evidence" value="ECO:0007669"/>
    <property type="project" value="UniProtKB-KW"/>
</dbReference>
<evidence type="ECO:0000256" key="6">
    <source>
        <dbReference type="ARBA" id="ARBA00023033"/>
    </source>
</evidence>
<dbReference type="PROSITE" id="PS00086">
    <property type="entry name" value="CYTOCHROME_P450"/>
    <property type="match status" value="1"/>
</dbReference>
<keyword evidence="3 7" id="KW-0479">Metal-binding</keyword>
<proteinExistence type="inferred from homology"/>
<keyword evidence="2 7" id="KW-0349">Heme</keyword>
<evidence type="ECO:0000256" key="4">
    <source>
        <dbReference type="ARBA" id="ARBA00023002"/>
    </source>
</evidence>
<dbReference type="GO" id="GO:0005506">
    <property type="term" value="F:iron ion binding"/>
    <property type="evidence" value="ECO:0007669"/>
    <property type="project" value="InterPro"/>
</dbReference>
<dbReference type="SUPFAM" id="SSF48264">
    <property type="entry name" value="Cytochrome P450"/>
    <property type="match status" value="1"/>
</dbReference>
<dbReference type="PANTHER" id="PTHR46696">
    <property type="entry name" value="P450, PUTATIVE (EUROFUNG)-RELATED"/>
    <property type="match status" value="1"/>
</dbReference>
<dbReference type="InterPro" id="IPR017972">
    <property type="entry name" value="Cyt_P450_CS"/>
</dbReference>
<evidence type="ECO:0000256" key="1">
    <source>
        <dbReference type="ARBA" id="ARBA00010617"/>
    </source>
</evidence>
<dbReference type="InterPro" id="IPR002397">
    <property type="entry name" value="Cyt_P450_B"/>
</dbReference>
<evidence type="ECO:0000256" key="3">
    <source>
        <dbReference type="ARBA" id="ARBA00022723"/>
    </source>
</evidence>
<gene>
    <name evidence="8" type="ORF">I8755_37135</name>
</gene>
<dbReference type="Gene3D" id="1.10.630.10">
    <property type="entry name" value="Cytochrome P450"/>
    <property type="match status" value="1"/>
</dbReference>
<reference evidence="8 9" key="1">
    <citation type="submission" date="2020-12" db="EMBL/GenBank/DDBJ databases">
        <title>Identification and biosynthesis of polyene macrolides produced by Streptomyces alfalfae Men-myco-93-63.</title>
        <authorList>
            <person name="Liu D."/>
            <person name="Li Y."/>
            <person name="Liu L."/>
            <person name="Han X."/>
            <person name="Shen F."/>
        </authorList>
    </citation>
    <scope>NUCLEOTIDE SEQUENCE [LARGE SCALE GENOMIC DNA]</scope>
    <source>
        <strain evidence="8 9">Men-myco-93-63</strain>
    </source>
</reference>
<keyword evidence="5 7" id="KW-0408">Iron</keyword>
<evidence type="ECO:0000256" key="7">
    <source>
        <dbReference type="RuleBase" id="RU000461"/>
    </source>
</evidence>
<dbReference type="FunFam" id="1.10.630.10:FF:000018">
    <property type="entry name" value="Cytochrome P450 monooxygenase"/>
    <property type="match status" value="1"/>
</dbReference>
<organism evidence="8 9">
    <name type="scientific">Streptomyces alfalfae</name>
    <dbReference type="NCBI Taxonomy" id="1642299"/>
    <lineage>
        <taxon>Bacteria</taxon>
        <taxon>Bacillati</taxon>
        <taxon>Actinomycetota</taxon>
        <taxon>Actinomycetes</taxon>
        <taxon>Kitasatosporales</taxon>
        <taxon>Streptomycetaceae</taxon>
        <taxon>Streptomyces</taxon>
    </lineage>
</organism>
<dbReference type="GO" id="GO:0016705">
    <property type="term" value="F:oxidoreductase activity, acting on paired donors, with incorporation or reduction of molecular oxygen"/>
    <property type="evidence" value="ECO:0007669"/>
    <property type="project" value="InterPro"/>
</dbReference>
<dbReference type="EMBL" id="CP065959">
    <property type="protein sequence ID" value="QQC93324.1"/>
    <property type="molecule type" value="Genomic_DNA"/>
</dbReference>
<dbReference type="AlphaFoldDB" id="A0A7T4PND9"/>
<evidence type="ECO:0000256" key="2">
    <source>
        <dbReference type="ARBA" id="ARBA00022617"/>
    </source>
</evidence>
<dbReference type="PRINTS" id="PR00359">
    <property type="entry name" value="BP450"/>
</dbReference>
<sequence>MSPYEQCPQQRPRVVIDPAFKADAPARYAELRKLGPIHPAEFHLGLKGWLVVGYDLAREALTHPALLKDSSPAAEALAAAGYVLNKPSVGLGAQMMETDPPEHTRLRRLAAAAFTPRRTTDMAPRVEQIAHQLIDAMPPTGEIDLVEAFNAPLPATVIAELLGIPRRHHQDFRRWAGQALRVASPEHRTALASLHELLARLIADKRRHPQDDLLSALVAVRDQEDGRLSEEELVGTAMMLIVAGHESTVHLLGNSVLALLRHPEQLALLRRRPDLLPGAVEEFLRHDTSVERSTSRYAAHDLELAGVPIPRGSMVVVALGSAGHDAPQPEGGGGAVLDVTRPGARHLAFGHGIHYCLGAPLARLEATIALRTLLDRVPELELAAEPDSLDWIGSGIIRGVLSLPVRYREIRPSSV</sequence>